<keyword evidence="2" id="KW-1185">Reference proteome</keyword>
<reference evidence="1 2" key="1">
    <citation type="submission" date="2012-02" db="EMBL/GenBank/DDBJ databases">
        <title>Complete genome sequence of Actinoplanes missouriensis 431 (= NBRC 102363).</title>
        <authorList>
            <person name="Ohnishi Y."/>
            <person name="Ishikawa J."/>
            <person name="Sekine M."/>
            <person name="Hosoyama A."/>
            <person name="Harada T."/>
            <person name="Narita H."/>
            <person name="Hata T."/>
            <person name="Konno Y."/>
            <person name="Tutikane K."/>
            <person name="Fujita N."/>
            <person name="Horinouchi S."/>
            <person name="Hayakawa M."/>
        </authorList>
    </citation>
    <scope>NUCLEOTIDE SEQUENCE [LARGE SCALE GENOMIC DNA]</scope>
    <source>
        <strain evidence="2">ATCC 14538 / DSM 43046 / CBS 188.64 / JCM 3121 / NBRC 102363 / NCIMB 12654 / NRRL B-3342 / UNCC 431</strain>
    </source>
</reference>
<evidence type="ECO:0000313" key="2">
    <source>
        <dbReference type="Proteomes" id="UP000007882"/>
    </source>
</evidence>
<name>I0H2K3_ACTM4</name>
<protein>
    <submittedName>
        <fullName evidence="1">Uncharacterized protein</fullName>
    </submittedName>
</protein>
<sequence length="80" mass="8920">MTVTWDVMHAEALFVSDLQPSDHPSAREVQVEVMTAILRHGVDGCADLLAQEYGEHHEQAAQRMRWCLDTVADAYQPAAV</sequence>
<dbReference type="RefSeq" id="WP_014442135.1">
    <property type="nucleotide sequence ID" value="NC_017093.1"/>
</dbReference>
<proteinExistence type="predicted"/>
<evidence type="ECO:0000313" key="1">
    <source>
        <dbReference type="EMBL" id="BAL87240.1"/>
    </source>
</evidence>
<dbReference type="OrthoDB" id="3297413at2"/>
<dbReference type="PATRIC" id="fig|512565.3.peg.2024"/>
<gene>
    <name evidence="1" type="ordered locus">AMIS_20200</name>
</gene>
<organism evidence="1 2">
    <name type="scientific">Actinoplanes missouriensis (strain ATCC 14538 / DSM 43046 / CBS 188.64 / JCM 3121 / NBRC 102363 / NCIMB 12654 / NRRL B-3342 / UNCC 431)</name>
    <dbReference type="NCBI Taxonomy" id="512565"/>
    <lineage>
        <taxon>Bacteria</taxon>
        <taxon>Bacillati</taxon>
        <taxon>Actinomycetota</taxon>
        <taxon>Actinomycetes</taxon>
        <taxon>Micromonosporales</taxon>
        <taxon>Micromonosporaceae</taxon>
        <taxon>Actinoplanes</taxon>
    </lineage>
</organism>
<dbReference type="HOGENOM" id="CLU_195022_0_0_11"/>
<dbReference type="STRING" id="512565.AMIS_20200"/>
<dbReference type="KEGG" id="ams:AMIS_20200"/>
<dbReference type="Proteomes" id="UP000007882">
    <property type="component" value="Chromosome"/>
</dbReference>
<accession>I0H2K3</accession>
<dbReference type="AlphaFoldDB" id="I0H2K3"/>
<dbReference type="EMBL" id="AP012319">
    <property type="protein sequence ID" value="BAL87240.1"/>
    <property type="molecule type" value="Genomic_DNA"/>
</dbReference>